<dbReference type="SUPFAM" id="SSF51045">
    <property type="entry name" value="WW domain"/>
    <property type="match status" value="1"/>
</dbReference>
<feature type="region of interest" description="Disordered" evidence="1">
    <location>
        <begin position="130"/>
        <end position="153"/>
    </location>
</feature>
<dbReference type="STRING" id="13249.T1HAX9"/>
<dbReference type="EnsemblMetazoa" id="RPRC001185-RA">
    <property type="protein sequence ID" value="RPRC001185-PA"/>
    <property type="gene ID" value="RPRC001185"/>
</dbReference>
<dbReference type="EMBL" id="ACPB03018168">
    <property type="status" value="NOT_ANNOTATED_CDS"/>
    <property type="molecule type" value="Genomic_DNA"/>
</dbReference>
<dbReference type="CDD" id="cd00201">
    <property type="entry name" value="WW"/>
    <property type="match status" value="1"/>
</dbReference>
<proteinExistence type="predicted"/>
<feature type="region of interest" description="Disordered" evidence="1">
    <location>
        <begin position="323"/>
        <end position="342"/>
    </location>
</feature>
<dbReference type="AlphaFoldDB" id="T1HAX9"/>
<dbReference type="PANTHER" id="PTHR21715">
    <property type="entry name" value="RH04127P"/>
    <property type="match status" value="1"/>
</dbReference>
<dbReference type="Gene3D" id="3.30.1470.10">
    <property type="entry name" value="Photosystem I PsaD, reaction center subunit II"/>
    <property type="match status" value="1"/>
</dbReference>
<dbReference type="eggNOG" id="ENOG502QR4A">
    <property type="taxonomic scope" value="Eukaryota"/>
</dbReference>
<reference evidence="2" key="1">
    <citation type="submission" date="2015-05" db="UniProtKB">
        <authorList>
            <consortium name="EnsemblMetazoa"/>
        </authorList>
    </citation>
    <scope>IDENTIFICATION</scope>
</reference>
<feature type="compositionally biased region" description="Basic and acidic residues" evidence="1">
    <location>
        <begin position="134"/>
        <end position="150"/>
    </location>
</feature>
<evidence type="ECO:0000313" key="2">
    <source>
        <dbReference type="EnsemblMetazoa" id="RPRC001185-PA"/>
    </source>
</evidence>
<organism evidence="2 3">
    <name type="scientific">Rhodnius prolixus</name>
    <name type="common">Triatomid bug</name>
    <dbReference type="NCBI Taxonomy" id="13249"/>
    <lineage>
        <taxon>Eukaryota</taxon>
        <taxon>Metazoa</taxon>
        <taxon>Ecdysozoa</taxon>
        <taxon>Arthropoda</taxon>
        <taxon>Hexapoda</taxon>
        <taxon>Insecta</taxon>
        <taxon>Pterygota</taxon>
        <taxon>Neoptera</taxon>
        <taxon>Paraneoptera</taxon>
        <taxon>Hemiptera</taxon>
        <taxon>Heteroptera</taxon>
        <taxon>Panheteroptera</taxon>
        <taxon>Cimicomorpha</taxon>
        <taxon>Reduviidae</taxon>
        <taxon>Triatominae</taxon>
        <taxon>Rhodnius</taxon>
    </lineage>
</organism>
<dbReference type="PROSITE" id="PS50020">
    <property type="entry name" value="WW_DOMAIN_2"/>
    <property type="match status" value="1"/>
</dbReference>
<dbReference type="PROSITE" id="PS01159">
    <property type="entry name" value="WW_DOMAIN_1"/>
    <property type="match status" value="1"/>
</dbReference>
<dbReference type="InterPro" id="IPR053233">
    <property type="entry name" value="ABRA-related"/>
</dbReference>
<protein>
    <submittedName>
        <fullName evidence="2">WW domain-containing protein</fullName>
    </submittedName>
</protein>
<evidence type="ECO:0000256" key="1">
    <source>
        <dbReference type="SAM" id="MobiDB-lite"/>
    </source>
</evidence>
<keyword evidence="3" id="KW-1185">Reference proteome</keyword>
<dbReference type="InParanoid" id="T1HAX9"/>
<dbReference type="VEuPathDB" id="VectorBase:RPRC001185"/>
<evidence type="ECO:0000313" key="3">
    <source>
        <dbReference type="Proteomes" id="UP000015103"/>
    </source>
</evidence>
<dbReference type="InterPro" id="IPR001202">
    <property type="entry name" value="WW_dom"/>
</dbReference>
<dbReference type="Pfam" id="PF00397">
    <property type="entry name" value="WW"/>
    <property type="match status" value="1"/>
</dbReference>
<feature type="compositionally biased region" description="Polar residues" evidence="1">
    <location>
        <begin position="325"/>
        <end position="342"/>
    </location>
</feature>
<dbReference type="Proteomes" id="UP000015103">
    <property type="component" value="Unassembled WGS sequence"/>
</dbReference>
<sequence length="342" mass="38677">MSDTHKPKTIVCEEVFDEFSAPSEEEVIDYAKKIGIDPKCEAHLLPIARKGLMQPLPPEWKPCYDSTFRRWYYYNTDTTKTQWEHPLDTVYRQLVKRGRSEGYSSAADDDLKTTAKEDLKSFEEVSDILSSKSNDLKAEEESADMAEKTRTHQPLLLRRKQLQSGGDSIALQVAKVMNSTMKESNLAEFDKYYQTTQNPSIKSSETTSRSVNSTPVTPKQLQPLRRAQTLDPIPLTSSHTKHSEVPIKGILRESSFTGIQSRNLARLNSVQGELPTSALDMEDEKKRSVRFADFERKALDIRFQFSDSEDSLSVIFFFEEEDVETGSSSPDIVASEGQSPGI</sequence>
<dbReference type="SMART" id="SM00456">
    <property type="entry name" value="WW"/>
    <property type="match status" value="1"/>
</dbReference>
<name>T1HAX9_RHOPR</name>
<feature type="region of interest" description="Disordered" evidence="1">
    <location>
        <begin position="197"/>
        <end position="218"/>
    </location>
</feature>
<dbReference type="InterPro" id="IPR036020">
    <property type="entry name" value="WW_dom_sf"/>
</dbReference>
<accession>T1HAX9</accession>
<dbReference type="PANTHER" id="PTHR21715:SF0">
    <property type="entry name" value="RH04127P"/>
    <property type="match status" value="1"/>
</dbReference>
<dbReference type="HOGENOM" id="CLU_812136_0_0_1"/>